<reference evidence="2" key="2">
    <citation type="journal article" date="2021" name="PeerJ">
        <title>Extensive microbial diversity within the chicken gut microbiome revealed by metagenomics and culture.</title>
        <authorList>
            <person name="Gilroy R."/>
            <person name="Ravi A."/>
            <person name="Getino M."/>
            <person name="Pursley I."/>
            <person name="Horton D.L."/>
            <person name="Alikhan N.F."/>
            <person name="Baker D."/>
            <person name="Gharbi K."/>
            <person name="Hall N."/>
            <person name="Watson M."/>
            <person name="Adriaenssens E.M."/>
            <person name="Foster-Nyarko E."/>
            <person name="Jarju S."/>
            <person name="Secka A."/>
            <person name="Antonio M."/>
            <person name="Oren A."/>
            <person name="Chaudhuri R.R."/>
            <person name="La Ragione R."/>
            <person name="Hildebrand F."/>
            <person name="Pallen M.J."/>
        </authorList>
    </citation>
    <scope>NUCLEOTIDE SEQUENCE</scope>
    <source>
        <strain evidence="2">ChiW16-3235</strain>
    </source>
</reference>
<feature type="domain" description="Polymerase nucleotidyl transferase" evidence="1">
    <location>
        <begin position="17"/>
        <end position="56"/>
    </location>
</feature>
<dbReference type="Gene3D" id="3.30.460.10">
    <property type="entry name" value="Beta Polymerase, domain 2"/>
    <property type="match status" value="1"/>
</dbReference>
<proteinExistence type="predicted"/>
<dbReference type="Pfam" id="PF01909">
    <property type="entry name" value="NTP_transf_2"/>
    <property type="match status" value="1"/>
</dbReference>
<evidence type="ECO:0000313" key="3">
    <source>
        <dbReference type="Proteomes" id="UP000823913"/>
    </source>
</evidence>
<protein>
    <submittedName>
        <fullName evidence="2">Nucleotidyltransferase domain-containing protein</fullName>
    </submittedName>
</protein>
<evidence type="ECO:0000313" key="2">
    <source>
        <dbReference type="EMBL" id="HIR66598.1"/>
    </source>
</evidence>
<dbReference type="EMBL" id="DVHK01000021">
    <property type="protein sequence ID" value="HIR66598.1"/>
    <property type="molecule type" value="Genomic_DNA"/>
</dbReference>
<dbReference type="GO" id="GO:0016779">
    <property type="term" value="F:nucleotidyltransferase activity"/>
    <property type="evidence" value="ECO:0007669"/>
    <property type="project" value="InterPro"/>
</dbReference>
<gene>
    <name evidence="2" type="ORF">IAB94_00955</name>
</gene>
<dbReference type="SUPFAM" id="SSF81301">
    <property type="entry name" value="Nucleotidyltransferase"/>
    <property type="match status" value="1"/>
</dbReference>
<dbReference type="InterPro" id="IPR002934">
    <property type="entry name" value="Polymerase_NTP_transf_dom"/>
</dbReference>
<name>A0A9D1E4Z3_9FIRM</name>
<organism evidence="2 3">
    <name type="scientific">Candidatus Coproplasma avicola</name>
    <dbReference type="NCBI Taxonomy" id="2840744"/>
    <lineage>
        <taxon>Bacteria</taxon>
        <taxon>Bacillati</taxon>
        <taxon>Bacillota</taxon>
        <taxon>Clostridia</taxon>
        <taxon>Eubacteriales</taxon>
        <taxon>Candidatus Coproplasma</taxon>
    </lineage>
</organism>
<sequence length="222" mass="25283">MKQIDIQKWMTYFKARVLGAFKERVVFIGLQGSYGRGEQTPTSDIDVVVILDRAEFSDFQLYRAVLDQMQFRHLVCGFVAGMPQLLAWEKYDLLQLYLDAVPYFGSLDFLKVCFTQEDVKRAVRVGACNVFHAALHNFLHARDRSAIKDIYKAARFVVRLKHYRDTGVYVPAMKELIKVAGAEDNCILAICGQPFAGNDENEFTQKSKTLIEWAGNIIKNAA</sequence>
<accession>A0A9D1E4Z3</accession>
<comment type="caution">
    <text evidence="2">The sequence shown here is derived from an EMBL/GenBank/DDBJ whole genome shotgun (WGS) entry which is preliminary data.</text>
</comment>
<dbReference type="AlphaFoldDB" id="A0A9D1E4Z3"/>
<reference evidence="2" key="1">
    <citation type="submission" date="2020-10" db="EMBL/GenBank/DDBJ databases">
        <authorList>
            <person name="Gilroy R."/>
        </authorList>
    </citation>
    <scope>NUCLEOTIDE SEQUENCE</scope>
    <source>
        <strain evidence="2">ChiW16-3235</strain>
    </source>
</reference>
<dbReference type="Proteomes" id="UP000823913">
    <property type="component" value="Unassembled WGS sequence"/>
</dbReference>
<dbReference type="CDD" id="cd05403">
    <property type="entry name" value="NT_KNTase_like"/>
    <property type="match status" value="1"/>
</dbReference>
<evidence type="ECO:0000259" key="1">
    <source>
        <dbReference type="Pfam" id="PF01909"/>
    </source>
</evidence>
<dbReference type="InterPro" id="IPR043519">
    <property type="entry name" value="NT_sf"/>
</dbReference>